<dbReference type="Pfam" id="PF08284">
    <property type="entry name" value="RVP_2"/>
    <property type="match status" value="1"/>
</dbReference>
<dbReference type="Gene3D" id="2.40.70.10">
    <property type="entry name" value="Acid Proteases"/>
    <property type="match status" value="1"/>
</dbReference>
<protein>
    <submittedName>
        <fullName evidence="4">Uncharacterized protein LOC104750484</fullName>
    </submittedName>
</protein>
<dbReference type="GeneID" id="104750484"/>
<organism evidence="3 4">
    <name type="scientific">Camelina sativa</name>
    <name type="common">False flax</name>
    <name type="synonym">Myagrum sativum</name>
    <dbReference type="NCBI Taxonomy" id="90675"/>
    <lineage>
        <taxon>Eukaryota</taxon>
        <taxon>Viridiplantae</taxon>
        <taxon>Streptophyta</taxon>
        <taxon>Embryophyta</taxon>
        <taxon>Tracheophyta</taxon>
        <taxon>Spermatophyta</taxon>
        <taxon>Magnoliopsida</taxon>
        <taxon>eudicotyledons</taxon>
        <taxon>Gunneridae</taxon>
        <taxon>Pentapetalae</taxon>
        <taxon>rosids</taxon>
        <taxon>malvids</taxon>
        <taxon>Brassicales</taxon>
        <taxon>Brassicaceae</taxon>
        <taxon>Camelineae</taxon>
        <taxon>Camelina</taxon>
    </lineage>
</organism>
<evidence type="ECO:0000259" key="2">
    <source>
        <dbReference type="Pfam" id="PF03732"/>
    </source>
</evidence>
<feature type="region of interest" description="Disordered" evidence="1">
    <location>
        <begin position="203"/>
        <end position="223"/>
    </location>
</feature>
<dbReference type="Gene3D" id="3.10.10.10">
    <property type="entry name" value="HIV Type 1 Reverse Transcriptase, subunit A, domain 1"/>
    <property type="match status" value="1"/>
</dbReference>
<dbReference type="SUPFAM" id="SSF56672">
    <property type="entry name" value="DNA/RNA polymerases"/>
    <property type="match status" value="1"/>
</dbReference>
<dbReference type="RefSeq" id="XP_010470588.1">
    <property type="nucleotide sequence ID" value="XM_010472286.1"/>
</dbReference>
<gene>
    <name evidence="4" type="primary">LOC104750484</name>
</gene>
<keyword evidence="3" id="KW-1185">Reference proteome</keyword>
<dbReference type="InterPro" id="IPR043502">
    <property type="entry name" value="DNA/RNA_pol_sf"/>
</dbReference>
<dbReference type="CDD" id="cd00303">
    <property type="entry name" value="retropepsin_like"/>
    <property type="match status" value="1"/>
</dbReference>
<dbReference type="InterPro" id="IPR005162">
    <property type="entry name" value="Retrotrans_gag_dom"/>
</dbReference>
<evidence type="ECO:0000256" key="1">
    <source>
        <dbReference type="SAM" id="MobiDB-lite"/>
    </source>
</evidence>
<dbReference type="PANTHER" id="PTHR15503:SF40">
    <property type="match status" value="1"/>
</dbReference>
<sequence>MVETRANTEKKKDPVKGDLDCDALDEKVSSTRPDVVRYEAQNYYHGVTRLGRIDFPRFDGSRIKEWLFKAEEFFVVDFTPDNMKVKTAAIHFDSHAAASHHSFVKSRVGLEVLYDWEGYVQMLLERFEDVCDEPMAELKQLQETDGIVDYHQKFVLIKLRVNLSEAYLAHPKKPFTTTWSLKLSNAGPTIKYTKENDVRTDQQWGKGSVKSINPTPRKLSQQEMSERRAKGLCYLCDEKYTPEHYLVHKKTQLFSLDVGDEFVDAEEVLWDECEVDPKGMPQISVNAISGISDHETMRVKGTYDKKILFIFIDSSSTHNFVDSKMVAKLGCKVESAGLSLVSVADGWKLAINGKVKDFTWKLQDTTFQSDVLMIPLQGIDMVLGVQWLKTLGPITWEFEELEMGFKYKGQRVLLYGLKSGSVRDVKAQKLQKVQEDQAQFALLCVQKKREEESEDICTLSTLSTEAKVDTVIGQLVEGFPDLFVEPTELPPFKAHHNHKIKLLEGSNPVNQRPYRYAIHQKNEIDKIVEEMLSGSTIQVNSSPYASPVVLVKKKDGSWRLCVDYRELNGNDSKGSFSYTIDR</sequence>
<dbReference type="InterPro" id="IPR032567">
    <property type="entry name" value="RTL1-rel"/>
</dbReference>
<accession>A0ABM0WG23</accession>
<dbReference type="InterPro" id="IPR021109">
    <property type="entry name" value="Peptidase_aspartic_dom_sf"/>
</dbReference>
<feature type="domain" description="Retrotransposon gag" evidence="2">
    <location>
        <begin position="87"/>
        <end position="168"/>
    </location>
</feature>
<dbReference type="PANTHER" id="PTHR15503">
    <property type="entry name" value="LDOC1 RELATED"/>
    <property type="match status" value="1"/>
</dbReference>
<proteinExistence type="predicted"/>
<dbReference type="Proteomes" id="UP000694864">
    <property type="component" value="Chromosome 2"/>
</dbReference>
<evidence type="ECO:0000313" key="3">
    <source>
        <dbReference type="Proteomes" id="UP000694864"/>
    </source>
</evidence>
<reference evidence="4" key="2">
    <citation type="submission" date="2025-08" db="UniProtKB">
        <authorList>
            <consortium name="RefSeq"/>
        </authorList>
    </citation>
    <scope>IDENTIFICATION</scope>
    <source>
        <tissue evidence="4">Leaf</tissue>
    </source>
</reference>
<name>A0ABM0WG23_CAMSA</name>
<evidence type="ECO:0000313" key="4">
    <source>
        <dbReference type="RefSeq" id="XP_010470588.1"/>
    </source>
</evidence>
<dbReference type="Pfam" id="PF03732">
    <property type="entry name" value="Retrotrans_gag"/>
    <property type="match status" value="1"/>
</dbReference>
<reference evidence="3" key="1">
    <citation type="journal article" date="2014" name="Nat. Commun.">
        <title>The emerging biofuel crop Camelina sativa retains a highly undifferentiated hexaploid genome structure.</title>
        <authorList>
            <person name="Kagale S."/>
            <person name="Koh C."/>
            <person name="Nixon J."/>
            <person name="Bollina V."/>
            <person name="Clarke W.E."/>
            <person name="Tuteja R."/>
            <person name="Spillane C."/>
            <person name="Robinson S.J."/>
            <person name="Links M.G."/>
            <person name="Clarke C."/>
            <person name="Higgins E.E."/>
            <person name="Huebert T."/>
            <person name="Sharpe A.G."/>
            <person name="Parkin I.A."/>
        </authorList>
    </citation>
    <scope>NUCLEOTIDE SEQUENCE [LARGE SCALE GENOMIC DNA]</scope>
    <source>
        <strain evidence="3">cv. DH55</strain>
    </source>
</reference>